<feature type="region of interest" description="Disordered" evidence="1">
    <location>
        <begin position="32"/>
        <end position="54"/>
    </location>
</feature>
<accession>A0ABP0EII7</accession>
<proteinExistence type="predicted"/>
<sequence>MTHSSRKGSIVGAQRSRSASLVVPTIITQEADHSAKRTHSSSISSVTSTDSTHSGVINDLVSQDYSSSNSSRGKIRLMDDVDLEKQIILTAGGKREYVCGFILKLLFLTFVVSGCGVLIFYAL</sequence>
<feature type="transmembrane region" description="Helical" evidence="2">
    <location>
        <begin position="101"/>
        <end position="122"/>
    </location>
</feature>
<gene>
    <name evidence="3" type="ORF">CAAN4_F16336</name>
</gene>
<keyword evidence="2" id="KW-0472">Membrane</keyword>
<dbReference type="Proteomes" id="UP001497600">
    <property type="component" value="Chromosome F"/>
</dbReference>
<reference evidence="3 4" key="1">
    <citation type="submission" date="2024-01" db="EMBL/GenBank/DDBJ databases">
        <authorList>
            <consortium name="Genoscope - CEA"/>
            <person name="William W."/>
        </authorList>
    </citation>
    <scope>NUCLEOTIDE SEQUENCE [LARGE SCALE GENOMIC DNA]</scope>
    <source>
        <strain evidence="3 4">29B2s-10</strain>
    </source>
</reference>
<keyword evidence="2" id="KW-1133">Transmembrane helix</keyword>
<evidence type="ECO:0000256" key="1">
    <source>
        <dbReference type="SAM" id="MobiDB-lite"/>
    </source>
</evidence>
<keyword evidence="4" id="KW-1185">Reference proteome</keyword>
<evidence type="ECO:0000313" key="3">
    <source>
        <dbReference type="EMBL" id="CAK7914415.1"/>
    </source>
</evidence>
<dbReference type="EMBL" id="OZ004258">
    <property type="protein sequence ID" value="CAK7914415.1"/>
    <property type="molecule type" value="Genomic_DNA"/>
</dbReference>
<keyword evidence="2" id="KW-0812">Transmembrane</keyword>
<protein>
    <submittedName>
        <fullName evidence="3">Uncharacterized protein</fullName>
    </submittedName>
</protein>
<name>A0ABP0EII7_9ASCO</name>
<organism evidence="3 4">
    <name type="scientific">[Candida] anglica</name>
    <dbReference type="NCBI Taxonomy" id="148631"/>
    <lineage>
        <taxon>Eukaryota</taxon>
        <taxon>Fungi</taxon>
        <taxon>Dikarya</taxon>
        <taxon>Ascomycota</taxon>
        <taxon>Saccharomycotina</taxon>
        <taxon>Pichiomycetes</taxon>
        <taxon>Debaryomycetaceae</taxon>
        <taxon>Kurtzmaniella</taxon>
    </lineage>
</organism>
<evidence type="ECO:0000256" key="2">
    <source>
        <dbReference type="SAM" id="Phobius"/>
    </source>
</evidence>
<evidence type="ECO:0000313" key="4">
    <source>
        <dbReference type="Proteomes" id="UP001497600"/>
    </source>
</evidence>
<feature type="compositionally biased region" description="Low complexity" evidence="1">
    <location>
        <begin position="40"/>
        <end position="54"/>
    </location>
</feature>